<name>A0A2Z6RFL7_9GLOM</name>
<dbReference type="EMBL" id="BEXD01000946">
    <property type="protein sequence ID" value="GBB91296.1"/>
    <property type="molecule type" value="Genomic_DNA"/>
</dbReference>
<dbReference type="Proteomes" id="UP000247702">
    <property type="component" value="Unassembled WGS sequence"/>
</dbReference>
<protein>
    <submittedName>
        <fullName evidence="2">Uncharacterized protein</fullName>
    </submittedName>
</protein>
<dbReference type="AlphaFoldDB" id="A0A2Z6RFL7"/>
<reference evidence="2 3" key="1">
    <citation type="submission" date="2017-11" db="EMBL/GenBank/DDBJ databases">
        <title>The genome of Rhizophagus clarus HR1 reveals common genetic basis of auxotrophy among arbuscular mycorrhizal fungi.</title>
        <authorList>
            <person name="Kobayashi Y."/>
        </authorList>
    </citation>
    <scope>NUCLEOTIDE SEQUENCE [LARGE SCALE GENOMIC DNA]</scope>
    <source>
        <strain evidence="2 3">HR1</strain>
    </source>
</reference>
<accession>A0A2Z6RFL7</accession>
<comment type="caution">
    <text evidence="2">The sequence shown here is derived from an EMBL/GenBank/DDBJ whole genome shotgun (WGS) entry which is preliminary data.</text>
</comment>
<gene>
    <name evidence="2" type="ORF">RclHR1_01850006</name>
</gene>
<evidence type="ECO:0000313" key="3">
    <source>
        <dbReference type="Proteomes" id="UP000247702"/>
    </source>
</evidence>
<proteinExistence type="predicted"/>
<sequence length="569" mass="65713">MWGDSGPCKRTKRSSRSTTDKWGDSGPYFFRDKRDKVIIMEESTPRRFCDFIKDFELDYSNIPPEKAWEDLENAYTFYLNNLSEQTDSDETCELVKMAQQKWTSIKNRIQNNFISTYLQHRENLAERKVQTISHIAACNTISANVERVEKNVISGTKSGMNGDDGSFQNPIVISEDETGAFTSANDLKRKREDNESNEELASLFDESNEDALLENINEKALEKEKQLPASNDRSSKDPPYMCENVIRSFGKYQNCIPKPRRVITPAYWGVLDLTGESLYDCKQFTAKNILQLSQDFADKIKWKTKPAEQNIIDYFDNECTKKVYGIEKLDVNIQFMKSDMHTFQSMMTEEELKMCSIFPLFRGVFTSDHIKNVWGEVQALPTNDARNEKGSPFKRARIGRRVDMKSTLVKTANKFEVIYGEVAGGLGPLGIPTACRKKRYLDKLKLMIVMRDGINRLLRECKHVPNDKRTSVIIYGWLQVGLELNFYAMDWCEAGIYRFGMVDHCRLPSEDSDCGILEDAYCILKLLEERSLETEKVVKKFFLENTQRKRRHLAPESEAKLTETRTPKK</sequence>
<feature type="region of interest" description="Disordered" evidence="1">
    <location>
        <begin position="1"/>
        <end position="24"/>
    </location>
</feature>
<organism evidence="2 3">
    <name type="scientific">Rhizophagus clarus</name>
    <dbReference type="NCBI Taxonomy" id="94130"/>
    <lineage>
        <taxon>Eukaryota</taxon>
        <taxon>Fungi</taxon>
        <taxon>Fungi incertae sedis</taxon>
        <taxon>Mucoromycota</taxon>
        <taxon>Glomeromycotina</taxon>
        <taxon>Glomeromycetes</taxon>
        <taxon>Glomerales</taxon>
        <taxon>Glomeraceae</taxon>
        <taxon>Rhizophagus</taxon>
    </lineage>
</organism>
<evidence type="ECO:0000256" key="1">
    <source>
        <dbReference type="SAM" id="MobiDB-lite"/>
    </source>
</evidence>
<keyword evidence="3" id="KW-1185">Reference proteome</keyword>
<evidence type="ECO:0000313" key="2">
    <source>
        <dbReference type="EMBL" id="GBB91296.1"/>
    </source>
</evidence>